<organism evidence="3 4">
    <name type="scientific">Methylobacillus rhizosphaerae</name>
    <dbReference type="NCBI Taxonomy" id="551994"/>
    <lineage>
        <taxon>Bacteria</taxon>
        <taxon>Pseudomonadati</taxon>
        <taxon>Pseudomonadota</taxon>
        <taxon>Betaproteobacteria</taxon>
        <taxon>Nitrosomonadales</taxon>
        <taxon>Methylophilaceae</taxon>
        <taxon>Methylobacillus</taxon>
    </lineage>
</organism>
<dbReference type="InterPro" id="IPR036249">
    <property type="entry name" value="Thioredoxin-like_sf"/>
</dbReference>
<dbReference type="InterPro" id="IPR036282">
    <property type="entry name" value="Glutathione-S-Trfase_C_sf"/>
</dbReference>
<reference evidence="4" key="1">
    <citation type="submission" date="2017-06" db="EMBL/GenBank/DDBJ databases">
        <authorList>
            <person name="Varghese N."/>
            <person name="Submissions S."/>
        </authorList>
    </citation>
    <scope>NUCLEOTIDE SEQUENCE [LARGE SCALE GENOMIC DNA]</scope>
    <source>
        <strain evidence="4">Ca-68</strain>
    </source>
</reference>
<dbReference type="Pfam" id="PF13410">
    <property type="entry name" value="GST_C_2"/>
    <property type="match status" value="1"/>
</dbReference>
<evidence type="ECO:0000313" key="3">
    <source>
        <dbReference type="EMBL" id="SNR88018.1"/>
    </source>
</evidence>
<dbReference type="InterPro" id="IPR010987">
    <property type="entry name" value="Glutathione-S-Trfase_C-like"/>
</dbReference>
<feature type="domain" description="GST C-terminal" evidence="2">
    <location>
        <begin position="85"/>
        <end position="205"/>
    </location>
</feature>
<dbReference type="InterPro" id="IPR004045">
    <property type="entry name" value="Glutathione_S-Trfase_N"/>
</dbReference>
<proteinExistence type="predicted"/>
<dbReference type="PROSITE" id="PS50404">
    <property type="entry name" value="GST_NTER"/>
    <property type="match status" value="1"/>
</dbReference>
<evidence type="ECO:0000259" key="1">
    <source>
        <dbReference type="PROSITE" id="PS50404"/>
    </source>
</evidence>
<dbReference type="PROSITE" id="PS50405">
    <property type="entry name" value="GST_CTER"/>
    <property type="match status" value="1"/>
</dbReference>
<dbReference type="Gene3D" id="1.20.1050.10">
    <property type="match status" value="1"/>
</dbReference>
<protein>
    <submittedName>
        <fullName evidence="3">Glutathione S-transferase</fullName>
    </submittedName>
</protein>
<dbReference type="EMBL" id="FZOA01000006">
    <property type="protein sequence ID" value="SNR88018.1"/>
    <property type="molecule type" value="Genomic_DNA"/>
</dbReference>
<dbReference type="GO" id="GO:0016740">
    <property type="term" value="F:transferase activity"/>
    <property type="evidence" value="ECO:0007669"/>
    <property type="project" value="UniProtKB-KW"/>
</dbReference>
<dbReference type="PANTHER" id="PTHR43968">
    <property type="match status" value="1"/>
</dbReference>
<evidence type="ECO:0000259" key="2">
    <source>
        <dbReference type="PROSITE" id="PS50405"/>
    </source>
</evidence>
<dbReference type="RefSeq" id="WP_089375658.1">
    <property type="nucleotide sequence ID" value="NZ_FZOA01000006.1"/>
</dbReference>
<dbReference type="OrthoDB" id="9813092at2"/>
<sequence>MAQIILYSYRRCPYAMRARMALHYAGIAVDIREIVFTAKPAHMLQISPKGTVPVLVLPDGVVIDESLDIIRWALQQHDPEDWLGSPSQLAQAERLIAENDGPFKRALDRYKYAIRFPEQPPEAYRAQGEIFLQQLELCLQQQSCLLGERTTMADVAIFPFVRQFSMVDQAWFDQAPYPRLQAWLQAWLESERFAAVMQKYPAYVS</sequence>
<dbReference type="InterPro" id="IPR040079">
    <property type="entry name" value="Glutathione_S-Trfase"/>
</dbReference>
<dbReference type="Pfam" id="PF13417">
    <property type="entry name" value="GST_N_3"/>
    <property type="match status" value="1"/>
</dbReference>
<keyword evidence="4" id="KW-1185">Reference proteome</keyword>
<name>A0A238ZYS2_9PROT</name>
<dbReference type="SUPFAM" id="SSF52833">
    <property type="entry name" value="Thioredoxin-like"/>
    <property type="match status" value="1"/>
</dbReference>
<dbReference type="AlphaFoldDB" id="A0A238ZYS2"/>
<dbReference type="SUPFAM" id="SSF47616">
    <property type="entry name" value="GST C-terminal domain-like"/>
    <property type="match status" value="1"/>
</dbReference>
<gene>
    <name evidence="3" type="ORF">SAMN05192560_1550</name>
</gene>
<dbReference type="Gene3D" id="3.40.30.10">
    <property type="entry name" value="Glutaredoxin"/>
    <property type="match status" value="1"/>
</dbReference>
<accession>A0A238ZYS2</accession>
<dbReference type="InterPro" id="IPR050983">
    <property type="entry name" value="GST_Omega/HSP26"/>
</dbReference>
<dbReference type="CDD" id="cd03060">
    <property type="entry name" value="GST_N_Omega_like"/>
    <property type="match status" value="1"/>
</dbReference>
<feature type="domain" description="GST N-terminal" evidence="1">
    <location>
        <begin position="2"/>
        <end position="81"/>
    </location>
</feature>
<keyword evidence="3" id="KW-0808">Transferase</keyword>
<dbReference type="PANTHER" id="PTHR43968:SF6">
    <property type="entry name" value="GLUTATHIONE S-TRANSFERASE OMEGA"/>
    <property type="match status" value="1"/>
</dbReference>
<dbReference type="Proteomes" id="UP000198305">
    <property type="component" value="Unassembled WGS sequence"/>
</dbReference>
<dbReference type="SFLD" id="SFLDS00019">
    <property type="entry name" value="Glutathione_Transferase_(cytos"/>
    <property type="match status" value="1"/>
</dbReference>
<dbReference type="PROSITE" id="PS51354">
    <property type="entry name" value="GLUTAREDOXIN_2"/>
    <property type="match status" value="1"/>
</dbReference>
<evidence type="ECO:0000313" key="4">
    <source>
        <dbReference type="Proteomes" id="UP000198305"/>
    </source>
</evidence>
<dbReference type="GO" id="GO:0005737">
    <property type="term" value="C:cytoplasm"/>
    <property type="evidence" value="ECO:0007669"/>
    <property type="project" value="TreeGrafter"/>
</dbReference>
<dbReference type="CDD" id="cd03196">
    <property type="entry name" value="GST_C_5"/>
    <property type="match status" value="1"/>
</dbReference>